<gene>
    <name evidence="2" type="ORF">Clopa_2794</name>
</gene>
<keyword evidence="3" id="KW-1185">Reference proteome</keyword>
<organism evidence="2 3">
    <name type="scientific">Clostridium pasteurianum BC1</name>
    <dbReference type="NCBI Taxonomy" id="86416"/>
    <lineage>
        <taxon>Bacteria</taxon>
        <taxon>Bacillati</taxon>
        <taxon>Bacillota</taxon>
        <taxon>Clostridia</taxon>
        <taxon>Eubacteriales</taxon>
        <taxon>Clostridiaceae</taxon>
        <taxon>Clostridium</taxon>
    </lineage>
</organism>
<dbReference type="AlphaFoldDB" id="R4K3C8"/>
<keyword evidence="1" id="KW-0175">Coiled coil</keyword>
<evidence type="ECO:0000256" key="1">
    <source>
        <dbReference type="SAM" id="Coils"/>
    </source>
</evidence>
<dbReference type="Proteomes" id="UP000013523">
    <property type="component" value="Chromosome"/>
</dbReference>
<sequence>MFTLQKLNVVRIVDSEIKKSRLIDEGFKLVKDKVEEVEQEVKKIEEKVTKGKTK</sequence>
<dbReference type="STRING" id="86416.Clopa_2794"/>
<dbReference type="KEGG" id="cpas:Clopa_2794"/>
<name>R4K3C8_CLOPA</name>
<protein>
    <submittedName>
        <fullName evidence="2">Uncharacterized protein</fullName>
    </submittedName>
</protein>
<evidence type="ECO:0000313" key="2">
    <source>
        <dbReference type="EMBL" id="AGK97632.1"/>
    </source>
</evidence>
<feature type="coiled-coil region" evidence="1">
    <location>
        <begin position="27"/>
        <end position="54"/>
    </location>
</feature>
<dbReference type="RefSeq" id="WP_015615926.1">
    <property type="nucleotide sequence ID" value="NC_021182.1"/>
</dbReference>
<reference evidence="2 3" key="1">
    <citation type="submission" date="2012-01" db="EMBL/GenBank/DDBJ databases">
        <title>Complete sequence of chromosome of Clostridium pasteurianum BC1.</title>
        <authorList>
            <consortium name="US DOE Joint Genome Institute"/>
            <person name="Lucas S."/>
            <person name="Han J."/>
            <person name="Lapidus A."/>
            <person name="Cheng J.-F."/>
            <person name="Goodwin L."/>
            <person name="Pitluck S."/>
            <person name="Peters L."/>
            <person name="Mikhailova N."/>
            <person name="Teshima H."/>
            <person name="Detter J.C."/>
            <person name="Han C."/>
            <person name="Tapia R."/>
            <person name="Land M."/>
            <person name="Hauser L."/>
            <person name="Kyrpides N."/>
            <person name="Ivanova N."/>
            <person name="Pagani I."/>
            <person name="Dunn J."/>
            <person name="Taghavi S."/>
            <person name="Francis A."/>
            <person name="van der Lelie D."/>
            <person name="Woyke T."/>
        </authorList>
    </citation>
    <scope>NUCLEOTIDE SEQUENCE [LARGE SCALE GENOMIC DNA]</scope>
    <source>
        <strain evidence="2 3">BC1</strain>
    </source>
</reference>
<proteinExistence type="predicted"/>
<accession>R4K3C8</accession>
<dbReference type="PATRIC" id="fig|86416.3.peg.2779"/>
<evidence type="ECO:0000313" key="3">
    <source>
        <dbReference type="Proteomes" id="UP000013523"/>
    </source>
</evidence>
<dbReference type="HOGENOM" id="CLU_3042085_0_0_9"/>
<dbReference type="EMBL" id="CP003261">
    <property type="protein sequence ID" value="AGK97632.1"/>
    <property type="molecule type" value="Genomic_DNA"/>
</dbReference>